<dbReference type="GO" id="GO:0019363">
    <property type="term" value="P:pyridine nucleotide biosynthetic process"/>
    <property type="evidence" value="ECO:0007669"/>
    <property type="project" value="UniProtKB-KW"/>
</dbReference>
<reference evidence="9" key="2">
    <citation type="submission" date="2021-04" db="EMBL/GenBank/DDBJ databases">
        <authorList>
            <person name="Gilroy R."/>
        </authorList>
    </citation>
    <scope>NUCLEOTIDE SEQUENCE</scope>
    <source>
        <strain evidence="9">ChiHjej13B12-4958</strain>
    </source>
</reference>
<organism evidence="9 10">
    <name type="scientific">Candidatus Corynebacterium faecigallinarum</name>
    <dbReference type="NCBI Taxonomy" id="2838528"/>
    <lineage>
        <taxon>Bacteria</taxon>
        <taxon>Bacillati</taxon>
        <taxon>Actinomycetota</taxon>
        <taxon>Actinomycetes</taxon>
        <taxon>Mycobacteriales</taxon>
        <taxon>Corynebacteriaceae</taxon>
        <taxon>Corynebacterium</taxon>
    </lineage>
</organism>
<gene>
    <name evidence="9" type="ORF">H9751_06360</name>
</gene>
<name>A0A9D2TNX8_9CORY</name>
<dbReference type="EMBL" id="DWVP01000014">
    <property type="protein sequence ID" value="HJC85151.1"/>
    <property type="molecule type" value="Genomic_DNA"/>
</dbReference>
<dbReference type="SUPFAM" id="SSF52499">
    <property type="entry name" value="Isochorismatase-like hydrolases"/>
    <property type="match status" value="1"/>
</dbReference>
<protein>
    <recommendedName>
        <fullName evidence="6">nicotinamidase</fullName>
        <ecNumber evidence="6">3.5.1.19</ecNumber>
    </recommendedName>
    <alternativeName>
        <fullName evidence="7">Nicotinamide deamidase</fullName>
    </alternativeName>
</protein>
<dbReference type="Proteomes" id="UP000823858">
    <property type="component" value="Unassembled WGS sequence"/>
</dbReference>
<dbReference type="InterPro" id="IPR052347">
    <property type="entry name" value="Isochorismatase_Nicotinamidase"/>
</dbReference>
<dbReference type="PANTHER" id="PTHR11080">
    <property type="entry name" value="PYRAZINAMIDASE/NICOTINAMIDASE"/>
    <property type="match status" value="1"/>
</dbReference>
<evidence type="ECO:0000256" key="5">
    <source>
        <dbReference type="ARBA" id="ARBA00037900"/>
    </source>
</evidence>
<dbReference type="PANTHER" id="PTHR11080:SF2">
    <property type="entry name" value="LD05707P"/>
    <property type="match status" value="1"/>
</dbReference>
<evidence type="ECO:0000256" key="2">
    <source>
        <dbReference type="ARBA" id="ARBA00022642"/>
    </source>
</evidence>
<evidence type="ECO:0000256" key="1">
    <source>
        <dbReference type="ARBA" id="ARBA00006336"/>
    </source>
</evidence>
<evidence type="ECO:0000256" key="4">
    <source>
        <dbReference type="ARBA" id="ARBA00022801"/>
    </source>
</evidence>
<sequence>MNDTQRALIVVDVQNDFCPGGSLATDKGAEVAAAITAHLRSQGDRDGGSSYDVVVGTKDWHIDPAGHFAPEGTEPDFQETWPVHCVVGSPGAEVHEGLDTSLIDAWFLKGEYTAAYSGFEGHLEGADGTDGTNGTTDEPALLADWLRARGIREVAVCGIATDFCVRATALDAVAEGFEVELLSELCSPVSVAGAAMAVDQMAFVGVQVL</sequence>
<evidence type="ECO:0000313" key="9">
    <source>
        <dbReference type="EMBL" id="HJC85151.1"/>
    </source>
</evidence>
<comment type="similarity">
    <text evidence="1">Belongs to the isochorismatase family.</text>
</comment>
<keyword evidence="2" id="KW-0662">Pyridine nucleotide biosynthesis</keyword>
<comment type="caution">
    <text evidence="9">The sequence shown here is derived from an EMBL/GenBank/DDBJ whole genome shotgun (WGS) entry which is preliminary data.</text>
</comment>
<dbReference type="InterPro" id="IPR036380">
    <property type="entry name" value="Isochorismatase-like_sf"/>
</dbReference>
<evidence type="ECO:0000259" key="8">
    <source>
        <dbReference type="Pfam" id="PF00857"/>
    </source>
</evidence>
<dbReference type="InterPro" id="IPR000868">
    <property type="entry name" value="Isochorismatase-like_dom"/>
</dbReference>
<evidence type="ECO:0000256" key="3">
    <source>
        <dbReference type="ARBA" id="ARBA00022723"/>
    </source>
</evidence>
<proteinExistence type="inferred from homology"/>
<accession>A0A9D2TNX8</accession>
<feature type="domain" description="Isochorismatase-like" evidence="8">
    <location>
        <begin position="7"/>
        <end position="207"/>
    </location>
</feature>
<evidence type="ECO:0000256" key="7">
    <source>
        <dbReference type="ARBA" id="ARBA00043224"/>
    </source>
</evidence>
<evidence type="ECO:0000256" key="6">
    <source>
        <dbReference type="ARBA" id="ARBA00039017"/>
    </source>
</evidence>
<reference evidence="9" key="1">
    <citation type="journal article" date="2021" name="PeerJ">
        <title>Extensive microbial diversity within the chicken gut microbiome revealed by metagenomics and culture.</title>
        <authorList>
            <person name="Gilroy R."/>
            <person name="Ravi A."/>
            <person name="Getino M."/>
            <person name="Pursley I."/>
            <person name="Horton D.L."/>
            <person name="Alikhan N.F."/>
            <person name="Baker D."/>
            <person name="Gharbi K."/>
            <person name="Hall N."/>
            <person name="Watson M."/>
            <person name="Adriaenssens E.M."/>
            <person name="Foster-Nyarko E."/>
            <person name="Jarju S."/>
            <person name="Secka A."/>
            <person name="Antonio M."/>
            <person name="Oren A."/>
            <person name="Chaudhuri R.R."/>
            <person name="La Ragione R."/>
            <person name="Hildebrand F."/>
            <person name="Pallen M.J."/>
        </authorList>
    </citation>
    <scope>NUCLEOTIDE SEQUENCE</scope>
    <source>
        <strain evidence="9">ChiHjej13B12-4958</strain>
    </source>
</reference>
<comment type="pathway">
    <text evidence="5">Cofactor biosynthesis; nicotinate biosynthesis; nicotinate from nicotinamide: step 1/1.</text>
</comment>
<dbReference type="EC" id="3.5.1.19" evidence="6"/>
<dbReference type="AlphaFoldDB" id="A0A9D2TNX8"/>
<evidence type="ECO:0000313" key="10">
    <source>
        <dbReference type="Proteomes" id="UP000823858"/>
    </source>
</evidence>
<dbReference type="GO" id="GO:0008936">
    <property type="term" value="F:nicotinamidase activity"/>
    <property type="evidence" value="ECO:0007669"/>
    <property type="project" value="UniProtKB-EC"/>
</dbReference>
<keyword evidence="3" id="KW-0479">Metal-binding</keyword>
<dbReference type="Gene3D" id="3.40.50.850">
    <property type="entry name" value="Isochorismatase-like"/>
    <property type="match status" value="1"/>
</dbReference>
<dbReference type="GO" id="GO:0046872">
    <property type="term" value="F:metal ion binding"/>
    <property type="evidence" value="ECO:0007669"/>
    <property type="project" value="UniProtKB-KW"/>
</dbReference>
<keyword evidence="4" id="KW-0378">Hydrolase</keyword>
<dbReference type="Pfam" id="PF00857">
    <property type="entry name" value="Isochorismatase"/>
    <property type="match status" value="1"/>
</dbReference>